<keyword evidence="1" id="KW-0812">Transmembrane</keyword>
<evidence type="ECO:0000313" key="2">
    <source>
        <dbReference type="EMBL" id="MCL7033029.1"/>
    </source>
</evidence>
<dbReference type="Proteomes" id="UP001177140">
    <property type="component" value="Unassembled WGS sequence"/>
</dbReference>
<comment type="caution">
    <text evidence="2">The sequence shown here is derived from an EMBL/GenBank/DDBJ whole genome shotgun (WGS) entry which is preliminary data.</text>
</comment>
<dbReference type="EMBL" id="JAJJMA010129877">
    <property type="protein sequence ID" value="MCL7033029.1"/>
    <property type="molecule type" value="Genomic_DNA"/>
</dbReference>
<dbReference type="AlphaFoldDB" id="A0AA41SBB6"/>
<gene>
    <name evidence="2" type="ORF">MKW94_012108</name>
</gene>
<feature type="non-terminal residue" evidence="2">
    <location>
        <position position="61"/>
    </location>
</feature>
<protein>
    <submittedName>
        <fullName evidence="2">Uncharacterized protein</fullName>
    </submittedName>
</protein>
<proteinExistence type="predicted"/>
<evidence type="ECO:0000256" key="1">
    <source>
        <dbReference type="SAM" id="Phobius"/>
    </source>
</evidence>
<reference evidence="2" key="1">
    <citation type="submission" date="2022-03" db="EMBL/GenBank/DDBJ databases">
        <title>A functionally conserved STORR gene fusion in Papaver species that diverged 16.8 million years ago.</title>
        <authorList>
            <person name="Catania T."/>
        </authorList>
    </citation>
    <scope>NUCLEOTIDE SEQUENCE</scope>
    <source>
        <strain evidence="2">S-191538</strain>
    </source>
</reference>
<keyword evidence="3" id="KW-1185">Reference proteome</keyword>
<keyword evidence="1" id="KW-0472">Membrane</keyword>
<sequence length="61" mass="6889">GLKLCTRYHNCYFGLWGFIGEILFQFAIVISEAFVHVGGPFEPNCGINLLVSWSYFCLLLA</sequence>
<organism evidence="2 3">
    <name type="scientific">Papaver nudicaule</name>
    <name type="common">Iceland poppy</name>
    <dbReference type="NCBI Taxonomy" id="74823"/>
    <lineage>
        <taxon>Eukaryota</taxon>
        <taxon>Viridiplantae</taxon>
        <taxon>Streptophyta</taxon>
        <taxon>Embryophyta</taxon>
        <taxon>Tracheophyta</taxon>
        <taxon>Spermatophyta</taxon>
        <taxon>Magnoliopsida</taxon>
        <taxon>Ranunculales</taxon>
        <taxon>Papaveraceae</taxon>
        <taxon>Papaveroideae</taxon>
        <taxon>Papaver</taxon>
    </lineage>
</organism>
<name>A0AA41SBB6_PAPNU</name>
<keyword evidence="1" id="KW-1133">Transmembrane helix</keyword>
<accession>A0AA41SBB6</accession>
<evidence type="ECO:0000313" key="3">
    <source>
        <dbReference type="Proteomes" id="UP001177140"/>
    </source>
</evidence>
<feature type="transmembrane region" description="Helical" evidence="1">
    <location>
        <begin position="12"/>
        <end position="35"/>
    </location>
</feature>